<organism evidence="2 3">
    <name type="scientific">Maritimibacter harenae</name>
    <dbReference type="NCBI Taxonomy" id="2606218"/>
    <lineage>
        <taxon>Bacteria</taxon>
        <taxon>Pseudomonadati</taxon>
        <taxon>Pseudomonadota</taxon>
        <taxon>Alphaproteobacteria</taxon>
        <taxon>Rhodobacterales</taxon>
        <taxon>Roseobacteraceae</taxon>
        <taxon>Maritimibacter</taxon>
    </lineage>
</organism>
<dbReference type="Pfam" id="PF07883">
    <property type="entry name" value="Cupin_2"/>
    <property type="match status" value="1"/>
</dbReference>
<proteinExistence type="predicted"/>
<gene>
    <name evidence="2" type="ORF">GQE99_15830</name>
</gene>
<accession>A0A845M626</accession>
<dbReference type="SUPFAM" id="SSF51182">
    <property type="entry name" value="RmlC-like cupins"/>
    <property type="match status" value="1"/>
</dbReference>
<comment type="caution">
    <text evidence="2">The sequence shown here is derived from an EMBL/GenBank/DDBJ whole genome shotgun (WGS) entry which is preliminary data.</text>
</comment>
<dbReference type="EMBL" id="WTUX01000019">
    <property type="protein sequence ID" value="MZR14489.1"/>
    <property type="molecule type" value="Genomic_DNA"/>
</dbReference>
<reference evidence="2 3" key="1">
    <citation type="submission" date="2019-12" db="EMBL/GenBank/DDBJ databases">
        <title>Maritimibacter sp. nov. sp. isolated from sea sand.</title>
        <authorList>
            <person name="Kim J."/>
            <person name="Jeong S.E."/>
            <person name="Jung H.S."/>
            <person name="Jeon C.O."/>
        </authorList>
    </citation>
    <scope>NUCLEOTIDE SEQUENCE [LARGE SCALE GENOMIC DNA]</scope>
    <source>
        <strain evidence="2 3">DP07</strain>
    </source>
</reference>
<name>A0A845M626_9RHOB</name>
<dbReference type="Gene3D" id="2.60.120.10">
    <property type="entry name" value="Jelly Rolls"/>
    <property type="match status" value="1"/>
</dbReference>
<dbReference type="InterPro" id="IPR011051">
    <property type="entry name" value="RmlC_Cupin_sf"/>
</dbReference>
<evidence type="ECO:0000259" key="1">
    <source>
        <dbReference type="Pfam" id="PF07883"/>
    </source>
</evidence>
<dbReference type="InterPro" id="IPR014710">
    <property type="entry name" value="RmlC-like_jellyroll"/>
</dbReference>
<dbReference type="InterPro" id="IPR013096">
    <property type="entry name" value="Cupin_2"/>
</dbReference>
<feature type="domain" description="Cupin type-2" evidence="1">
    <location>
        <begin position="21"/>
        <end position="73"/>
    </location>
</feature>
<evidence type="ECO:0000313" key="3">
    <source>
        <dbReference type="Proteomes" id="UP000467322"/>
    </source>
</evidence>
<dbReference type="AlphaFoldDB" id="A0A845M626"/>
<sequence>MAPEEFEVIRKAEGYGPAKEVQFAPNSRSAPHVHDQVSFVYVLDGVFILNTAQGAPRYGPGETCLLEANVEHAEEAGPEGATIRVARK</sequence>
<evidence type="ECO:0000313" key="2">
    <source>
        <dbReference type="EMBL" id="MZR14489.1"/>
    </source>
</evidence>
<dbReference type="RefSeq" id="WP_161352606.1">
    <property type="nucleotide sequence ID" value="NZ_WTUX01000019.1"/>
</dbReference>
<dbReference type="Proteomes" id="UP000467322">
    <property type="component" value="Unassembled WGS sequence"/>
</dbReference>
<keyword evidence="3" id="KW-1185">Reference proteome</keyword>
<protein>
    <submittedName>
        <fullName evidence="2">Cupin domain-containing protein</fullName>
    </submittedName>
</protein>